<dbReference type="InterPro" id="IPR006660">
    <property type="entry name" value="Arsenate_reductase-like"/>
</dbReference>
<comment type="similarity">
    <text evidence="1 2">Belongs to the ArsC family.</text>
</comment>
<gene>
    <name evidence="3" type="ORF">IEG06_03340</name>
</gene>
<dbReference type="Proteomes" id="UP000627521">
    <property type="component" value="Unassembled WGS sequence"/>
</dbReference>
<accession>A0ABR8LQG9</accession>
<reference evidence="3 4" key="1">
    <citation type="submission" date="2020-09" db="EMBL/GenBank/DDBJ databases">
        <title>Bacillus nautilus sp. nov., Chryseoglobus crepusculi sp. nov, and Psychrobacter noctis sp. nov., isolated from deep-sea sponges from the equatorial Atlantic.</title>
        <authorList>
            <person name="Stennett H.L."/>
            <person name="Williams S.E."/>
        </authorList>
    </citation>
    <scope>NUCLEOTIDE SEQUENCE [LARGE SCALE GENOMIC DNA]</scope>
    <source>
        <strain evidence="3 4">28M-24</strain>
    </source>
</reference>
<keyword evidence="4" id="KW-1185">Reference proteome</keyword>
<dbReference type="EMBL" id="JACXXH010000001">
    <property type="protein sequence ID" value="MBD3862472.1"/>
    <property type="molecule type" value="Genomic_DNA"/>
</dbReference>
<dbReference type="Gene3D" id="3.40.30.10">
    <property type="entry name" value="Glutaredoxin"/>
    <property type="match status" value="1"/>
</dbReference>
<evidence type="ECO:0000313" key="3">
    <source>
        <dbReference type="EMBL" id="MBD3862472.1"/>
    </source>
</evidence>
<dbReference type="RefSeq" id="WP_191099041.1">
    <property type="nucleotide sequence ID" value="NZ_JACXXF010000001.1"/>
</dbReference>
<evidence type="ECO:0008006" key="5">
    <source>
        <dbReference type="Google" id="ProtNLM"/>
    </source>
</evidence>
<evidence type="ECO:0000256" key="2">
    <source>
        <dbReference type="PROSITE-ProRule" id="PRU01282"/>
    </source>
</evidence>
<proteinExistence type="inferred from homology"/>
<protein>
    <recommendedName>
        <fullName evidence="5">Arsenate reductase</fullName>
    </recommendedName>
</protein>
<comment type="caution">
    <text evidence="3">The sequence shown here is derived from an EMBL/GenBank/DDBJ whole genome shotgun (WGS) entry which is preliminary data.</text>
</comment>
<organism evidence="3 4">
    <name type="scientific">Olleya marilimosa</name>
    <dbReference type="NCBI Taxonomy" id="272164"/>
    <lineage>
        <taxon>Bacteria</taxon>
        <taxon>Pseudomonadati</taxon>
        <taxon>Bacteroidota</taxon>
        <taxon>Flavobacteriia</taxon>
        <taxon>Flavobacteriales</taxon>
        <taxon>Flavobacteriaceae</taxon>
    </lineage>
</organism>
<sequence length="127" mass="14341">MGVIATDSNKITFYYNSNSNVDKQTLAYVKDSLKKILTIDVSKTKVSDTQWAEIATKLNLTLADLVNKNHPDFTKNYNSDTILSEDDWIKVIQNNPDVIANAILVIEDKFYKIETPSQVRQLLGTNS</sequence>
<evidence type="ECO:0000256" key="1">
    <source>
        <dbReference type="ARBA" id="ARBA00007198"/>
    </source>
</evidence>
<dbReference type="SUPFAM" id="SSF52833">
    <property type="entry name" value="Thioredoxin-like"/>
    <property type="match status" value="1"/>
</dbReference>
<dbReference type="PROSITE" id="PS51353">
    <property type="entry name" value="ARSC"/>
    <property type="match status" value="1"/>
</dbReference>
<evidence type="ECO:0000313" key="4">
    <source>
        <dbReference type="Proteomes" id="UP000627521"/>
    </source>
</evidence>
<name>A0ABR8LQG9_9FLAO</name>
<dbReference type="InterPro" id="IPR036249">
    <property type="entry name" value="Thioredoxin-like_sf"/>
</dbReference>